<dbReference type="EMBL" id="WNDP01000033">
    <property type="protein sequence ID" value="KAF1025834.1"/>
    <property type="molecule type" value="Genomic_DNA"/>
</dbReference>
<evidence type="ECO:0000313" key="2">
    <source>
        <dbReference type="Proteomes" id="UP000490535"/>
    </source>
</evidence>
<reference evidence="2" key="1">
    <citation type="journal article" date="2020" name="MBio">
        <title>Horizontal gene transfer to a defensive symbiont with a reduced genome amongst a multipartite beetle microbiome.</title>
        <authorList>
            <person name="Waterworth S.C."/>
            <person name="Florez L.V."/>
            <person name="Rees E.R."/>
            <person name="Hertweck C."/>
            <person name="Kaltenpoth M."/>
            <person name="Kwan J.C."/>
        </authorList>
    </citation>
    <scope>NUCLEOTIDE SEQUENCE [LARGE SCALE GENOMIC DNA]</scope>
</reference>
<name>A0A833PGC3_ACIBZ</name>
<evidence type="ECO:0000313" key="1">
    <source>
        <dbReference type="EMBL" id="KAF1025834.1"/>
    </source>
</evidence>
<accession>A0A833PGC3</accession>
<proteinExistence type="predicted"/>
<gene>
    <name evidence="1" type="ORF">GAK29_01696</name>
</gene>
<protein>
    <submittedName>
        <fullName evidence="1">Uncharacterized protein</fullName>
    </submittedName>
</protein>
<sequence length="125" mass="13924">MNMPFSKPELFAPCFPMLSIDTDTIATDSNNVQFAFAIGNYSIDCEIKGVEVIDSIDVESQFDPENGCEVNYTKLEVDNKTLVLVTHSDFEETPPGLHFILTDSQVTELNQWLQADAIEQLECAA</sequence>
<comment type="caution">
    <text evidence="1">The sequence shown here is derived from an EMBL/GenBank/DDBJ whole genome shotgun (WGS) entry which is preliminary data.</text>
</comment>
<dbReference type="Proteomes" id="UP000490535">
    <property type="component" value="Unassembled WGS sequence"/>
</dbReference>
<organism evidence="1 2">
    <name type="scientific">Acinetobacter bereziniae</name>
    <name type="common">Acinetobacter genomosp. 10</name>
    <dbReference type="NCBI Taxonomy" id="106648"/>
    <lineage>
        <taxon>Bacteria</taxon>
        <taxon>Pseudomonadati</taxon>
        <taxon>Pseudomonadota</taxon>
        <taxon>Gammaproteobacteria</taxon>
        <taxon>Moraxellales</taxon>
        <taxon>Moraxellaceae</taxon>
        <taxon>Acinetobacter</taxon>
    </lineage>
</organism>
<dbReference type="AlphaFoldDB" id="A0A833PGC3"/>